<dbReference type="InterPro" id="IPR025657">
    <property type="entry name" value="RadC_JAB"/>
</dbReference>
<name>A0ABX7NEW7_9BACT</name>
<evidence type="ECO:0000256" key="2">
    <source>
        <dbReference type="ARBA" id="ARBA00022723"/>
    </source>
</evidence>
<keyword evidence="1" id="KW-0645">Protease</keyword>
<keyword evidence="9" id="KW-1185">Reference proteome</keyword>
<dbReference type="CDD" id="cd08071">
    <property type="entry name" value="MPN_DUF2466"/>
    <property type="match status" value="1"/>
</dbReference>
<dbReference type="InterPro" id="IPR046778">
    <property type="entry name" value="UPF0758_N"/>
</dbReference>
<evidence type="ECO:0000256" key="4">
    <source>
        <dbReference type="ARBA" id="ARBA00022833"/>
    </source>
</evidence>
<dbReference type="InterPro" id="IPR020891">
    <property type="entry name" value="UPF0758_CS"/>
</dbReference>
<evidence type="ECO:0000256" key="5">
    <source>
        <dbReference type="ARBA" id="ARBA00023049"/>
    </source>
</evidence>
<keyword evidence="3" id="KW-0378">Hydrolase</keyword>
<reference evidence="8 9" key="1">
    <citation type="submission" date="2021-02" db="EMBL/GenBank/DDBJ databases">
        <title>De Novo genome assembly of isolated myxobacteria.</title>
        <authorList>
            <person name="Stevens D.C."/>
        </authorList>
    </citation>
    <scope>NUCLEOTIDE SEQUENCE [LARGE SCALE GENOMIC DNA]</scope>
    <source>
        <strain evidence="8 9">SCHIC003</strain>
    </source>
</reference>
<dbReference type="PROSITE" id="PS50249">
    <property type="entry name" value="MPN"/>
    <property type="match status" value="1"/>
</dbReference>
<dbReference type="Gene3D" id="3.40.140.10">
    <property type="entry name" value="Cytidine Deaminase, domain 2"/>
    <property type="match status" value="1"/>
</dbReference>
<dbReference type="SUPFAM" id="SSF102712">
    <property type="entry name" value="JAB1/MPN domain"/>
    <property type="match status" value="1"/>
</dbReference>
<dbReference type="InterPro" id="IPR001405">
    <property type="entry name" value="UPF0758"/>
</dbReference>
<dbReference type="RefSeq" id="WP_206718996.1">
    <property type="nucleotide sequence ID" value="NZ_CP071091.1"/>
</dbReference>
<accession>A0ABX7NEW7</accession>
<evidence type="ECO:0000256" key="1">
    <source>
        <dbReference type="ARBA" id="ARBA00022670"/>
    </source>
</evidence>
<dbReference type="InterPro" id="IPR037518">
    <property type="entry name" value="MPN"/>
</dbReference>
<dbReference type="EMBL" id="CP071091">
    <property type="protein sequence ID" value="QSQ17372.1"/>
    <property type="molecule type" value="Genomic_DNA"/>
</dbReference>
<gene>
    <name evidence="8" type="primary">radC</name>
    <name evidence="8" type="ORF">JY572_15490</name>
</gene>
<dbReference type="PANTHER" id="PTHR30471:SF3">
    <property type="entry name" value="UPF0758 PROTEIN YEES-RELATED"/>
    <property type="match status" value="1"/>
</dbReference>
<keyword evidence="5" id="KW-0482">Metalloprotease</keyword>
<dbReference type="Pfam" id="PF04002">
    <property type="entry name" value="RadC"/>
    <property type="match status" value="1"/>
</dbReference>
<dbReference type="NCBIfam" id="TIGR00608">
    <property type="entry name" value="radc"/>
    <property type="match status" value="1"/>
</dbReference>
<dbReference type="Pfam" id="PF20582">
    <property type="entry name" value="UPF0758_N"/>
    <property type="match status" value="1"/>
</dbReference>
<proteinExistence type="inferred from homology"/>
<keyword evidence="4" id="KW-0862">Zinc</keyword>
<protein>
    <submittedName>
        <fullName evidence="8">DNA repair protein RadC</fullName>
    </submittedName>
</protein>
<dbReference type="Gene3D" id="1.10.150.20">
    <property type="entry name" value="5' to 3' exonuclease, C-terminal subdomain"/>
    <property type="match status" value="1"/>
</dbReference>
<evidence type="ECO:0000259" key="7">
    <source>
        <dbReference type="PROSITE" id="PS50249"/>
    </source>
</evidence>
<dbReference type="SUPFAM" id="SSF47781">
    <property type="entry name" value="RuvA domain 2-like"/>
    <property type="match status" value="1"/>
</dbReference>
<evidence type="ECO:0000256" key="6">
    <source>
        <dbReference type="RuleBase" id="RU003797"/>
    </source>
</evidence>
<evidence type="ECO:0000256" key="3">
    <source>
        <dbReference type="ARBA" id="ARBA00022801"/>
    </source>
</evidence>
<comment type="similarity">
    <text evidence="6">Belongs to the UPF0758 family.</text>
</comment>
<evidence type="ECO:0000313" key="9">
    <source>
        <dbReference type="Proteomes" id="UP000663090"/>
    </source>
</evidence>
<dbReference type="PROSITE" id="PS01302">
    <property type="entry name" value="UPF0758"/>
    <property type="match status" value="1"/>
</dbReference>
<feature type="domain" description="MPN" evidence="7">
    <location>
        <begin position="115"/>
        <end position="237"/>
    </location>
</feature>
<organism evidence="8 9">
    <name type="scientific">Myxococcus landrumensis</name>
    <dbReference type="NCBI Taxonomy" id="2813577"/>
    <lineage>
        <taxon>Bacteria</taxon>
        <taxon>Pseudomonadati</taxon>
        <taxon>Myxococcota</taxon>
        <taxon>Myxococcia</taxon>
        <taxon>Myxococcales</taxon>
        <taxon>Cystobacterineae</taxon>
        <taxon>Myxococcaceae</taxon>
        <taxon>Myxococcus</taxon>
    </lineage>
</organism>
<evidence type="ECO:0000313" key="8">
    <source>
        <dbReference type="EMBL" id="QSQ17372.1"/>
    </source>
</evidence>
<sequence length="255" mass="27720">MEWSMGEAWVDEASAEARAVGSVEQARERIFRLGAQALTEPELLCVAWGASARTRGVREEAEALLRHCGGLKALLQAEPVELSGLPGMGPRRAAQVLAALELGRRAQRTLERRPRLRTAREIHAYLTPVLGALRREVFHVLCFNARNVLVHDIRVAEGTMNMCPVDPREVFAAALVSRATAIVLAHNHPSGDPEPSVHDVGLTRHLVAGARLINVKVLDHLVVGDGAFVSMLERGLLPEPERGTAWEWNAAQGGG</sequence>
<keyword evidence="2" id="KW-0479">Metal-binding</keyword>
<dbReference type="NCBIfam" id="NF000642">
    <property type="entry name" value="PRK00024.1"/>
    <property type="match status" value="1"/>
</dbReference>
<dbReference type="PANTHER" id="PTHR30471">
    <property type="entry name" value="DNA REPAIR PROTEIN RADC"/>
    <property type="match status" value="1"/>
</dbReference>
<dbReference type="Proteomes" id="UP000663090">
    <property type="component" value="Chromosome"/>
</dbReference>
<dbReference type="InterPro" id="IPR010994">
    <property type="entry name" value="RuvA_2-like"/>
</dbReference>